<dbReference type="OrthoDB" id="539213at2759"/>
<keyword evidence="2" id="KW-0175">Coiled coil</keyword>
<feature type="repeat" description="ANK" evidence="1">
    <location>
        <begin position="38"/>
        <end position="70"/>
    </location>
</feature>
<dbReference type="InterPro" id="IPR002110">
    <property type="entry name" value="Ankyrin_rpt"/>
</dbReference>
<dbReference type="PROSITE" id="PS50297">
    <property type="entry name" value="ANK_REP_REGION"/>
    <property type="match status" value="1"/>
</dbReference>
<sequence>MVENTYDVLRDAIWNDDVVMLQQHMCNGRIDVNHTDAAGQTLLHLAAFWGRTEIVRVLISLGGSMKTKNATGCTALDLAIHWGHSATAEIIRLRGGVSVWEEKMGLLQMQVEDLETTLVDVERQNREQETQLAAHRIEIVALHTKWTEAVDKFTAEVARRTAVEAEAATLTVTLQHMQTTVQSLKDELHESALDGFRIDKARTTAEAERDAALAHRDDAIAAQRAALDAVDERTRDWQASERAAVTMETQRNLALAERDHAQRRATLAHVELELLAERLAFAQKAHADIEEEAADFLHAKREEALRARRAMRAMEEFTAEKKIEAMAAAKAFAKQHDHRRGNVSRERKANRCAQTAEALWSQQTTLDLHAFEQEFVHTVHAFTEARQDKWTAVHVQNQVARHGADRAALRPLTSHPSTSSSLINRRTVCILTWTTAS</sequence>
<feature type="coiled-coil region" evidence="2">
    <location>
        <begin position="104"/>
        <end position="138"/>
    </location>
</feature>
<keyword evidence="5" id="KW-1185">Reference proteome</keyword>
<reference evidence="3" key="2">
    <citation type="submission" date="2019-06" db="EMBL/GenBank/DDBJ databases">
        <title>Genomics analysis of Aphanomyces spp. identifies a new class of oomycete effector associated with host adaptation.</title>
        <authorList>
            <person name="Gaulin E."/>
        </authorList>
    </citation>
    <scope>NUCLEOTIDE SEQUENCE</scope>
    <source>
        <strain evidence="3">CBS 578.67</strain>
    </source>
</reference>
<dbReference type="PROSITE" id="PS50088">
    <property type="entry name" value="ANK_REPEAT"/>
    <property type="match status" value="1"/>
</dbReference>
<dbReference type="EMBL" id="VJMH01002082">
    <property type="protein sequence ID" value="KAF0710139.1"/>
    <property type="molecule type" value="Genomic_DNA"/>
</dbReference>
<proteinExistence type="predicted"/>
<organism evidence="4 5">
    <name type="scientific">Aphanomyces stellatus</name>
    <dbReference type="NCBI Taxonomy" id="120398"/>
    <lineage>
        <taxon>Eukaryota</taxon>
        <taxon>Sar</taxon>
        <taxon>Stramenopiles</taxon>
        <taxon>Oomycota</taxon>
        <taxon>Saprolegniomycetes</taxon>
        <taxon>Saprolegniales</taxon>
        <taxon>Verrucalvaceae</taxon>
        <taxon>Aphanomyces</taxon>
    </lineage>
</organism>
<dbReference type="Gene3D" id="1.25.40.20">
    <property type="entry name" value="Ankyrin repeat-containing domain"/>
    <property type="match status" value="1"/>
</dbReference>
<dbReference type="Proteomes" id="UP000332933">
    <property type="component" value="Unassembled WGS sequence"/>
</dbReference>
<protein>
    <submittedName>
        <fullName evidence="4">Aste57867_5590 protein</fullName>
    </submittedName>
</protein>
<gene>
    <name evidence="4" type="primary">Aste57867_5590</name>
    <name evidence="3" type="ORF">As57867_005577</name>
    <name evidence="4" type="ORF">ASTE57867_5590</name>
</gene>
<dbReference type="SMART" id="SM00248">
    <property type="entry name" value="ANK"/>
    <property type="match status" value="2"/>
</dbReference>
<dbReference type="InterPro" id="IPR036770">
    <property type="entry name" value="Ankyrin_rpt-contain_sf"/>
</dbReference>
<dbReference type="SUPFAM" id="SSF48403">
    <property type="entry name" value="Ankyrin repeat"/>
    <property type="match status" value="1"/>
</dbReference>
<dbReference type="AlphaFoldDB" id="A0A485KHG0"/>
<evidence type="ECO:0000313" key="4">
    <source>
        <dbReference type="EMBL" id="VFT82636.1"/>
    </source>
</evidence>
<dbReference type="EMBL" id="CAADRA010002084">
    <property type="protein sequence ID" value="VFT82636.1"/>
    <property type="molecule type" value="Genomic_DNA"/>
</dbReference>
<evidence type="ECO:0000256" key="2">
    <source>
        <dbReference type="SAM" id="Coils"/>
    </source>
</evidence>
<evidence type="ECO:0000256" key="1">
    <source>
        <dbReference type="PROSITE-ProRule" id="PRU00023"/>
    </source>
</evidence>
<name>A0A485KHG0_9STRA</name>
<reference evidence="4 5" key="1">
    <citation type="submission" date="2019-03" db="EMBL/GenBank/DDBJ databases">
        <authorList>
            <person name="Gaulin E."/>
            <person name="Dumas B."/>
        </authorList>
    </citation>
    <scope>NUCLEOTIDE SEQUENCE [LARGE SCALE GENOMIC DNA]</scope>
    <source>
        <strain evidence="4">CBS 568.67</strain>
    </source>
</reference>
<evidence type="ECO:0000313" key="3">
    <source>
        <dbReference type="EMBL" id="KAF0710139.1"/>
    </source>
</evidence>
<evidence type="ECO:0000313" key="5">
    <source>
        <dbReference type="Proteomes" id="UP000332933"/>
    </source>
</evidence>
<dbReference type="Pfam" id="PF12796">
    <property type="entry name" value="Ank_2"/>
    <property type="match status" value="1"/>
</dbReference>
<accession>A0A485KHG0</accession>
<keyword evidence="1" id="KW-0040">ANK repeat</keyword>